<protein>
    <submittedName>
        <fullName evidence="1">Uncharacterized protein</fullName>
    </submittedName>
</protein>
<gene>
    <name evidence="1" type="ORF">DSO57_1022429</name>
</gene>
<evidence type="ECO:0000313" key="1">
    <source>
        <dbReference type="EMBL" id="KAJ9053634.1"/>
    </source>
</evidence>
<proteinExistence type="predicted"/>
<name>A0ACC2RU68_9FUNG</name>
<reference evidence="1" key="1">
    <citation type="submission" date="2022-04" db="EMBL/GenBank/DDBJ databases">
        <title>Genome of the entomopathogenic fungus Entomophthora muscae.</title>
        <authorList>
            <person name="Elya C."/>
            <person name="Lovett B.R."/>
            <person name="Lee E."/>
            <person name="Macias A.M."/>
            <person name="Hajek A.E."/>
            <person name="De Bivort B.L."/>
            <person name="Kasson M.T."/>
            <person name="De Fine Licht H.H."/>
            <person name="Stajich J.E."/>
        </authorList>
    </citation>
    <scope>NUCLEOTIDE SEQUENCE</scope>
    <source>
        <strain evidence="1">Berkeley</strain>
    </source>
</reference>
<keyword evidence="2" id="KW-1185">Reference proteome</keyword>
<evidence type="ECO:0000313" key="2">
    <source>
        <dbReference type="Proteomes" id="UP001165960"/>
    </source>
</evidence>
<dbReference type="Proteomes" id="UP001165960">
    <property type="component" value="Unassembled WGS sequence"/>
</dbReference>
<dbReference type="EMBL" id="QTSX02006502">
    <property type="protein sequence ID" value="KAJ9053634.1"/>
    <property type="molecule type" value="Genomic_DNA"/>
</dbReference>
<accession>A0ACC2RU68</accession>
<comment type="caution">
    <text evidence="1">The sequence shown here is derived from an EMBL/GenBank/DDBJ whole genome shotgun (WGS) entry which is preliminary data.</text>
</comment>
<sequence>MLGAAGVLYKLQELISKVDVLNSKGEVGRIVFPLDPARPSYGVNSGEMLYYLQHSLVSICSAELIAKKLCFCEDKFKDVQVFKNATLDSQAAVAVDPLTKVVVVSYRMTVSDENWVTNYKDMLVSHPLLDAQEKVHQGYLEYSQSLHRQLEPAVLSLLANPKYLGYGLHITGYSLGASAAAISLPIWKDLLTRQGLQNKMQMFTYAGPRPGNIEFSLYLDTLGIPLARYAKQGDVVPHVPDQSAGYSQVGLEFYDVGIPLIKKDIIRCAANAVEDANCGLSDSKFLVIHHLTPFQSPLPVPPFC</sequence>
<organism evidence="1 2">
    <name type="scientific">Entomophthora muscae</name>
    <dbReference type="NCBI Taxonomy" id="34485"/>
    <lineage>
        <taxon>Eukaryota</taxon>
        <taxon>Fungi</taxon>
        <taxon>Fungi incertae sedis</taxon>
        <taxon>Zoopagomycota</taxon>
        <taxon>Entomophthoromycotina</taxon>
        <taxon>Entomophthoromycetes</taxon>
        <taxon>Entomophthorales</taxon>
        <taxon>Entomophthoraceae</taxon>
        <taxon>Entomophthora</taxon>
    </lineage>
</organism>